<name>A0A1I5R1V9_9ACTN</name>
<evidence type="ECO:0000256" key="1">
    <source>
        <dbReference type="ARBA" id="ARBA00022688"/>
    </source>
</evidence>
<dbReference type="GO" id="GO:0032259">
    <property type="term" value="P:methylation"/>
    <property type="evidence" value="ECO:0007669"/>
    <property type="project" value="UniProtKB-KW"/>
</dbReference>
<gene>
    <name evidence="3" type="ORF">SAMN05660464_3413</name>
</gene>
<dbReference type="CDD" id="cd02440">
    <property type="entry name" value="AdoMet_MTases"/>
    <property type="match status" value="1"/>
</dbReference>
<keyword evidence="3" id="KW-0830">Ubiquinone</keyword>
<accession>A0A1I5R1V9</accession>
<keyword evidence="3" id="KW-0489">Methyltransferase</keyword>
<dbReference type="NCBIfam" id="TIGR01983">
    <property type="entry name" value="UbiG"/>
    <property type="match status" value="1"/>
</dbReference>
<dbReference type="InterPro" id="IPR010233">
    <property type="entry name" value="UbiG_MeTrfase"/>
</dbReference>
<evidence type="ECO:0000313" key="4">
    <source>
        <dbReference type="Proteomes" id="UP000198857"/>
    </source>
</evidence>
<dbReference type="Proteomes" id="UP000198857">
    <property type="component" value="Unassembled WGS sequence"/>
</dbReference>
<dbReference type="RefSeq" id="WP_091111601.1">
    <property type="nucleotide sequence ID" value="NZ_FOWQ01000005.1"/>
</dbReference>
<dbReference type="PANTHER" id="PTHR43464:SF23">
    <property type="entry name" value="JUVENILE HORMONE ACID O-METHYLTRANSFERASE"/>
    <property type="match status" value="1"/>
</dbReference>
<dbReference type="InterPro" id="IPR013216">
    <property type="entry name" value="Methyltransf_11"/>
</dbReference>
<dbReference type="InterPro" id="IPR029063">
    <property type="entry name" value="SAM-dependent_MTases_sf"/>
</dbReference>
<dbReference type="PANTHER" id="PTHR43464">
    <property type="entry name" value="METHYLTRANSFERASE"/>
    <property type="match status" value="1"/>
</dbReference>
<keyword evidence="4" id="KW-1185">Reference proteome</keyword>
<evidence type="ECO:0000313" key="3">
    <source>
        <dbReference type="EMBL" id="SFP52036.1"/>
    </source>
</evidence>
<protein>
    <submittedName>
        <fullName evidence="3">3-demethylubiquinone-9 3-methyltransferase</fullName>
    </submittedName>
</protein>
<evidence type="ECO:0000259" key="2">
    <source>
        <dbReference type="Pfam" id="PF08241"/>
    </source>
</evidence>
<dbReference type="OrthoDB" id="9810247at2"/>
<keyword evidence="3" id="KW-0808">Transferase</keyword>
<dbReference type="SUPFAM" id="SSF53335">
    <property type="entry name" value="S-adenosyl-L-methionine-dependent methyltransferases"/>
    <property type="match status" value="1"/>
</dbReference>
<proteinExistence type="predicted"/>
<dbReference type="GO" id="GO:0061542">
    <property type="term" value="F:3-demethylubiquinol 3-O-methyltransferase activity"/>
    <property type="evidence" value="ECO:0007669"/>
    <property type="project" value="InterPro"/>
</dbReference>
<dbReference type="Gene3D" id="3.40.50.150">
    <property type="entry name" value="Vaccinia Virus protein VP39"/>
    <property type="match status" value="1"/>
</dbReference>
<dbReference type="STRING" id="1523247.SAMN05660464_3413"/>
<keyword evidence="1" id="KW-0831">Ubiquinone biosynthesis</keyword>
<feature type="domain" description="Methyltransferase type 11" evidence="2">
    <location>
        <begin position="54"/>
        <end position="149"/>
    </location>
</feature>
<dbReference type="Pfam" id="PF08241">
    <property type="entry name" value="Methyltransf_11"/>
    <property type="match status" value="1"/>
</dbReference>
<sequence length="260" mass="28874">MPIDNDVYNRHAARWWDEDEPLNLLHGSVTPARFGYFVAVLHRLGRDPSGLHALDIGCGGGFLAEEFTRVGCRVVGVDPSAPSLETARRHAAEAGLEIDYRVGSGEALPVRDAEFDLVYCCDVLEHVADLDAVMRETARALRPGGIYLFDTVNRTMASKLLAIKVMQDWRLTRAFDTPVHEYDMFIKPKDLGATMARHGLRLHETVGLGPRAKNPASAVLGFVRAQRGQMSYGELSRRLAFGQTRSRAVSYMGYATRDVR</sequence>
<reference evidence="4" key="1">
    <citation type="submission" date="2016-10" db="EMBL/GenBank/DDBJ databases">
        <authorList>
            <person name="Varghese N."/>
            <person name="Submissions S."/>
        </authorList>
    </citation>
    <scope>NUCLEOTIDE SEQUENCE [LARGE SCALE GENOMIC DNA]</scope>
    <source>
        <strain evidence="4">DSM 44208</strain>
    </source>
</reference>
<organism evidence="3 4">
    <name type="scientific">Geodermatophilus dictyosporus</name>
    <dbReference type="NCBI Taxonomy" id="1523247"/>
    <lineage>
        <taxon>Bacteria</taxon>
        <taxon>Bacillati</taxon>
        <taxon>Actinomycetota</taxon>
        <taxon>Actinomycetes</taxon>
        <taxon>Geodermatophilales</taxon>
        <taxon>Geodermatophilaceae</taxon>
        <taxon>Geodermatophilus</taxon>
    </lineage>
</organism>
<dbReference type="AlphaFoldDB" id="A0A1I5R1V9"/>
<dbReference type="GO" id="GO:0010420">
    <property type="term" value="F:polyprenyldihydroxybenzoate methyltransferase activity"/>
    <property type="evidence" value="ECO:0007669"/>
    <property type="project" value="InterPro"/>
</dbReference>
<dbReference type="EMBL" id="FOWQ01000005">
    <property type="protein sequence ID" value="SFP52036.1"/>
    <property type="molecule type" value="Genomic_DNA"/>
</dbReference>